<dbReference type="SUPFAM" id="SSF117856">
    <property type="entry name" value="AF0104/ALDC/Ptd012-like"/>
    <property type="match status" value="1"/>
</dbReference>
<name>A0A6C2C3F8_9LACO</name>
<dbReference type="PANTHER" id="PTHR35524">
    <property type="entry name" value="ALPHA-ACETOLACTATE DECARBOXYLASE"/>
    <property type="match status" value="1"/>
</dbReference>
<comment type="similarity">
    <text evidence="3 9">Belongs to the alpha-acetolactate decarboxylase family.</text>
</comment>
<reference evidence="10 11" key="1">
    <citation type="submission" date="2019-01" db="EMBL/GenBank/DDBJ databases">
        <title>Weissella sp. nov., a novel lactic acid bacterium isolated from animal feces.</title>
        <authorList>
            <person name="Wang L.-T."/>
        </authorList>
    </citation>
    <scope>NUCLEOTIDE SEQUENCE [LARGE SCALE GENOMIC DNA]</scope>
    <source>
        <strain evidence="10 11">8H-2</strain>
    </source>
</reference>
<protein>
    <recommendedName>
        <fullName evidence="5 9">Alpha-acetolactate decarboxylase</fullName>
        <ecNumber evidence="4 9">4.1.1.5</ecNumber>
    </recommendedName>
</protein>
<dbReference type="NCBIfam" id="TIGR01252">
    <property type="entry name" value="acetolac_decarb"/>
    <property type="match status" value="1"/>
</dbReference>
<dbReference type="Gene3D" id="3.30.1330.80">
    <property type="entry name" value="Hypothetical protein, similar to alpha- acetolactate decarboxylase, domain 2"/>
    <property type="match status" value="2"/>
</dbReference>
<evidence type="ECO:0000256" key="9">
    <source>
        <dbReference type="PIRNR" id="PIRNR001332"/>
    </source>
</evidence>
<sequence>MATVYQHSTLAALMAGLLDATLSLEQLLNHGDTGIGTLDGVDGEVIILAGEVYQATSDGKVHHITDLKKGVPFATVHEDQDSVECNLTTATFATMNELVEQHTLKNGFTSIQLHGVFEHVQVRVAPKAEKPYPSLLALAKEQPTFEADQVTGTLLGYYTPALYDGMAASGWHVHFISDQHDFAGHVLDFSAKDLTGTFTLFENFELHLPIENASFRKHELDMATLSADIAQAEGN</sequence>
<evidence type="ECO:0000256" key="1">
    <source>
        <dbReference type="ARBA" id="ARBA00001784"/>
    </source>
</evidence>
<dbReference type="CDD" id="cd17299">
    <property type="entry name" value="acetolactate_decarboxylase"/>
    <property type="match status" value="1"/>
</dbReference>
<evidence type="ECO:0000313" key="11">
    <source>
        <dbReference type="Proteomes" id="UP000371977"/>
    </source>
</evidence>
<keyword evidence="8 9" id="KW-0456">Lyase</keyword>
<keyword evidence="11" id="KW-1185">Reference proteome</keyword>
<dbReference type="GO" id="GO:0047605">
    <property type="term" value="F:acetolactate decarboxylase activity"/>
    <property type="evidence" value="ECO:0007669"/>
    <property type="project" value="UniProtKB-UniRule"/>
</dbReference>
<evidence type="ECO:0000256" key="4">
    <source>
        <dbReference type="ARBA" id="ARBA00013204"/>
    </source>
</evidence>
<evidence type="ECO:0000256" key="5">
    <source>
        <dbReference type="ARBA" id="ARBA00020164"/>
    </source>
</evidence>
<comment type="catalytic activity">
    <reaction evidence="1 9">
        <text>(2S)-2-acetolactate + H(+) = (R)-acetoin + CO2</text>
        <dbReference type="Rhea" id="RHEA:21580"/>
        <dbReference type="ChEBI" id="CHEBI:15378"/>
        <dbReference type="ChEBI" id="CHEBI:15686"/>
        <dbReference type="ChEBI" id="CHEBI:16526"/>
        <dbReference type="ChEBI" id="CHEBI:58476"/>
        <dbReference type="EC" id="4.1.1.5"/>
    </reaction>
</comment>
<dbReference type="PANTHER" id="PTHR35524:SF1">
    <property type="entry name" value="ALPHA-ACETOLACTATE DECARBOXYLASE"/>
    <property type="match status" value="1"/>
</dbReference>
<dbReference type="OrthoDB" id="8612680at2"/>
<dbReference type="Proteomes" id="UP000371977">
    <property type="component" value="Unassembled WGS sequence"/>
</dbReference>
<gene>
    <name evidence="10" type="primary">budA</name>
    <name evidence="10" type="ORF">ESZ50_08665</name>
</gene>
<dbReference type="Pfam" id="PF03306">
    <property type="entry name" value="AAL_decarboxy"/>
    <property type="match status" value="1"/>
</dbReference>
<dbReference type="EMBL" id="SDGZ01000020">
    <property type="protein sequence ID" value="TYC48424.1"/>
    <property type="molecule type" value="Genomic_DNA"/>
</dbReference>
<organism evidence="10 11">
    <name type="scientific">Weissella muntiaci</name>
    <dbReference type="NCBI Taxonomy" id="2508881"/>
    <lineage>
        <taxon>Bacteria</taxon>
        <taxon>Bacillati</taxon>
        <taxon>Bacillota</taxon>
        <taxon>Bacilli</taxon>
        <taxon>Lactobacillales</taxon>
        <taxon>Lactobacillaceae</taxon>
        <taxon>Weissella</taxon>
    </lineage>
</organism>
<comment type="caution">
    <text evidence="10">The sequence shown here is derived from an EMBL/GenBank/DDBJ whole genome shotgun (WGS) entry which is preliminary data.</text>
</comment>
<evidence type="ECO:0000256" key="3">
    <source>
        <dbReference type="ARBA" id="ARBA00007106"/>
    </source>
</evidence>
<dbReference type="AlphaFoldDB" id="A0A6C2C3F8"/>
<dbReference type="RefSeq" id="WP_148623171.1">
    <property type="nucleotide sequence ID" value="NZ_SDGZ01000020.1"/>
</dbReference>
<evidence type="ECO:0000256" key="8">
    <source>
        <dbReference type="ARBA" id="ARBA00023239"/>
    </source>
</evidence>
<evidence type="ECO:0000313" key="10">
    <source>
        <dbReference type="EMBL" id="TYC48424.1"/>
    </source>
</evidence>
<dbReference type="PIRSF" id="PIRSF001332">
    <property type="entry name" value="Acetolac_decarb"/>
    <property type="match status" value="1"/>
</dbReference>
<accession>A0A6C2C3F8</accession>
<dbReference type="EC" id="4.1.1.5" evidence="4 9"/>
<dbReference type="UniPathway" id="UPA00626">
    <property type="reaction ID" value="UER00678"/>
</dbReference>
<dbReference type="InterPro" id="IPR005128">
    <property type="entry name" value="Acetolactate_a_deCO2ase"/>
</dbReference>
<evidence type="ECO:0000256" key="2">
    <source>
        <dbReference type="ARBA" id="ARBA00005170"/>
    </source>
</evidence>
<comment type="pathway">
    <text evidence="2 9">Polyol metabolism; (R,R)-butane-2,3-diol biosynthesis; (R,R)-butane-2,3-diol from pyruvate: step 2/3.</text>
</comment>
<evidence type="ECO:0000256" key="6">
    <source>
        <dbReference type="ARBA" id="ARBA00022793"/>
    </source>
</evidence>
<proteinExistence type="inferred from homology"/>
<keyword evidence="6 9" id="KW-0210">Decarboxylase</keyword>
<keyword evidence="7 9" id="KW-0005">Acetoin biosynthesis</keyword>
<evidence type="ECO:0000256" key="7">
    <source>
        <dbReference type="ARBA" id="ARBA00023061"/>
    </source>
</evidence>
<dbReference type="GO" id="GO:0045151">
    <property type="term" value="P:acetoin biosynthetic process"/>
    <property type="evidence" value="ECO:0007669"/>
    <property type="project" value="UniProtKB-UniRule"/>
</dbReference>